<feature type="region of interest" description="Disordered" evidence="1">
    <location>
        <begin position="1"/>
        <end position="57"/>
    </location>
</feature>
<evidence type="ECO:0000256" key="1">
    <source>
        <dbReference type="SAM" id="MobiDB-lite"/>
    </source>
</evidence>
<sequence length="322" mass="36276">MSSQESHTHPEPYLVYSDPSFDSTPPLSSTSSSVRVVEPDQSADQNPTPYAKLSVRRDNPEEHRPKFFIQHPILIKTDIPSIFKPKDMLYLKEKYGFPHCAILSALRKGERADSVHDGSLNLSARLLTNPEQNDVIDQLQRAKGRSLHSLLFKETLPSLATDMRKIKVRVPIDAELAEKERKKKEKKTDNKASGSAPTQDPELTLGGTSETDLKLAKKEEELRNLRLDFSRIAFEWDGLQMRAAAWLSKKKNDYRKGVEDAFFKISFDEDDPEGNVEDEKTPSTTRDSFMEAMDAVRVEGIGPTANTGEASSAVQLNLREPY</sequence>
<accession>A0A8K0DQL2</accession>
<protein>
    <submittedName>
        <fullName evidence="2">Uncharacterized protein</fullName>
    </submittedName>
</protein>
<gene>
    <name evidence="2" type="ORF">FNV43_RR27089</name>
</gene>
<feature type="compositionally biased region" description="Basic and acidic residues" evidence="1">
    <location>
        <begin position="179"/>
        <end position="190"/>
    </location>
</feature>
<keyword evidence="3" id="KW-1185">Reference proteome</keyword>
<name>A0A8K0DQL2_9ROSA</name>
<organism evidence="2 3">
    <name type="scientific">Rhamnella rubrinervis</name>
    <dbReference type="NCBI Taxonomy" id="2594499"/>
    <lineage>
        <taxon>Eukaryota</taxon>
        <taxon>Viridiplantae</taxon>
        <taxon>Streptophyta</taxon>
        <taxon>Embryophyta</taxon>
        <taxon>Tracheophyta</taxon>
        <taxon>Spermatophyta</taxon>
        <taxon>Magnoliopsida</taxon>
        <taxon>eudicotyledons</taxon>
        <taxon>Gunneridae</taxon>
        <taxon>Pentapetalae</taxon>
        <taxon>rosids</taxon>
        <taxon>fabids</taxon>
        <taxon>Rosales</taxon>
        <taxon>Rhamnaceae</taxon>
        <taxon>rhamnoid group</taxon>
        <taxon>Rhamneae</taxon>
        <taxon>Rhamnella</taxon>
    </lineage>
</organism>
<dbReference type="AlphaFoldDB" id="A0A8K0DQL2"/>
<dbReference type="Proteomes" id="UP000796880">
    <property type="component" value="Unassembled WGS sequence"/>
</dbReference>
<feature type="region of interest" description="Disordered" evidence="1">
    <location>
        <begin position="179"/>
        <end position="212"/>
    </location>
</feature>
<evidence type="ECO:0000313" key="2">
    <source>
        <dbReference type="EMBL" id="KAF3432349.1"/>
    </source>
</evidence>
<reference evidence="2" key="1">
    <citation type="submission" date="2020-03" db="EMBL/GenBank/DDBJ databases">
        <title>A high-quality chromosome-level genome assembly of a woody plant with both climbing and erect habits, Rhamnella rubrinervis.</title>
        <authorList>
            <person name="Lu Z."/>
            <person name="Yang Y."/>
            <person name="Zhu X."/>
            <person name="Sun Y."/>
        </authorList>
    </citation>
    <scope>NUCLEOTIDE SEQUENCE</scope>
    <source>
        <strain evidence="2">BYM</strain>
        <tissue evidence="2">Leaf</tissue>
    </source>
</reference>
<feature type="compositionally biased region" description="Low complexity" evidence="1">
    <location>
        <begin position="17"/>
        <end position="33"/>
    </location>
</feature>
<proteinExistence type="predicted"/>
<feature type="region of interest" description="Disordered" evidence="1">
    <location>
        <begin position="269"/>
        <end position="289"/>
    </location>
</feature>
<evidence type="ECO:0000313" key="3">
    <source>
        <dbReference type="Proteomes" id="UP000796880"/>
    </source>
</evidence>
<dbReference type="EMBL" id="VOIH02000012">
    <property type="protein sequence ID" value="KAF3432349.1"/>
    <property type="molecule type" value="Genomic_DNA"/>
</dbReference>
<feature type="compositionally biased region" description="Basic and acidic residues" evidence="1">
    <location>
        <begin position="1"/>
        <end position="10"/>
    </location>
</feature>
<comment type="caution">
    <text evidence="2">The sequence shown here is derived from an EMBL/GenBank/DDBJ whole genome shotgun (WGS) entry which is preliminary data.</text>
</comment>